<dbReference type="Proteomes" id="UP000429595">
    <property type="component" value="Unassembled WGS sequence"/>
</dbReference>
<comment type="caution">
    <text evidence="2">The sequence shown here is derived from an EMBL/GenBank/DDBJ whole genome shotgun (WGS) entry which is preliminary data.</text>
</comment>
<evidence type="ECO:0000256" key="1">
    <source>
        <dbReference type="SAM" id="Phobius"/>
    </source>
</evidence>
<keyword evidence="1" id="KW-0812">Transmembrane</keyword>
<keyword evidence="1" id="KW-0472">Membrane</keyword>
<feature type="transmembrane region" description="Helical" evidence="1">
    <location>
        <begin position="62"/>
        <end position="80"/>
    </location>
</feature>
<evidence type="ECO:0008006" key="4">
    <source>
        <dbReference type="Google" id="ProtNLM"/>
    </source>
</evidence>
<accession>A0A6I1FK37</accession>
<dbReference type="EMBL" id="WEIO01000001">
    <property type="protein sequence ID" value="KAB7709069.1"/>
    <property type="molecule type" value="Genomic_DNA"/>
</dbReference>
<protein>
    <recommendedName>
        <fullName evidence="4">DUF4181 domain-containing protein</fullName>
    </recommendedName>
</protein>
<organism evidence="2 3">
    <name type="scientific">Bacillus aerolatus</name>
    <dbReference type="NCBI Taxonomy" id="2653354"/>
    <lineage>
        <taxon>Bacteria</taxon>
        <taxon>Bacillati</taxon>
        <taxon>Bacillota</taxon>
        <taxon>Bacilli</taxon>
        <taxon>Bacillales</taxon>
        <taxon>Bacillaceae</taxon>
        <taxon>Bacillus</taxon>
    </lineage>
</organism>
<evidence type="ECO:0000313" key="2">
    <source>
        <dbReference type="EMBL" id="KAB7709069.1"/>
    </source>
</evidence>
<reference evidence="2 3" key="1">
    <citation type="submission" date="2019-10" db="EMBL/GenBank/DDBJ databases">
        <title>Bacillus aerolatum sp. nov., isolated from bioaerosol of sport playgrounds.</title>
        <authorList>
            <person name="Chen P."/>
            <person name="Zhang G."/>
        </authorList>
    </citation>
    <scope>NUCLEOTIDE SEQUENCE [LARGE SCALE GENOMIC DNA]</scope>
    <source>
        <strain evidence="2 3">CX253</strain>
    </source>
</reference>
<name>A0A6I1FK37_9BACI</name>
<sequence length="81" mass="9474">MYLLRLPFTRWTIFCAIILVLLFTNYLGVFTFFVLGAGFSILESYLTKKNFDKKTGNKFIDYGWSGLWLITLAIILTFVFK</sequence>
<proteinExistence type="predicted"/>
<keyword evidence="1" id="KW-1133">Transmembrane helix</keyword>
<dbReference type="AlphaFoldDB" id="A0A6I1FK37"/>
<feature type="transmembrane region" description="Helical" evidence="1">
    <location>
        <begin position="12"/>
        <end position="42"/>
    </location>
</feature>
<evidence type="ECO:0000313" key="3">
    <source>
        <dbReference type="Proteomes" id="UP000429595"/>
    </source>
</evidence>
<gene>
    <name evidence="2" type="ORF">F9802_02795</name>
</gene>
<keyword evidence="3" id="KW-1185">Reference proteome</keyword>